<dbReference type="AlphaFoldDB" id="A0A9D7F9F5"/>
<dbReference type="EMBL" id="JADJNC010000038">
    <property type="protein sequence ID" value="MBK7424630.1"/>
    <property type="molecule type" value="Genomic_DNA"/>
</dbReference>
<reference evidence="1" key="1">
    <citation type="submission" date="2020-10" db="EMBL/GenBank/DDBJ databases">
        <title>Connecting structure to function with the recovery of over 1000 high-quality activated sludge metagenome-assembled genomes encoding full-length rRNA genes using long-read sequencing.</title>
        <authorList>
            <person name="Singleton C.M."/>
            <person name="Petriglieri F."/>
            <person name="Kristensen J.M."/>
            <person name="Kirkegaard R.H."/>
            <person name="Michaelsen T.Y."/>
            <person name="Andersen M.H."/>
            <person name="Karst S.M."/>
            <person name="Dueholm M.S."/>
            <person name="Nielsen P.H."/>
            <person name="Albertsen M."/>
        </authorList>
    </citation>
    <scope>NUCLEOTIDE SEQUENCE</scope>
    <source>
        <strain evidence="1">EsbW_18-Q3-R4-48_MAXAC.044</strain>
    </source>
</reference>
<gene>
    <name evidence="1" type="ORF">IPJ48_16930</name>
</gene>
<comment type="caution">
    <text evidence="1">The sequence shown here is derived from an EMBL/GenBank/DDBJ whole genome shotgun (WGS) entry which is preliminary data.</text>
</comment>
<organism evidence="1 2">
    <name type="scientific">Candidatus Propionivibrio dominans</name>
    <dbReference type="NCBI Taxonomy" id="2954373"/>
    <lineage>
        <taxon>Bacteria</taxon>
        <taxon>Pseudomonadati</taxon>
        <taxon>Pseudomonadota</taxon>
        <taxon>Betaproteobacteria</taxon>
        <taxon>Rhodocyclales</taxon>
        <taxon>Rhodocyclaceae</taxon>
        <taxon>Propionivibrio</taxon>
    </lineage>
</organism>
<proteinExistence type="predicted"/>
<evidence type="ECO:0008006" key="3">
    <source>
        <dbReference type="Google" id="ProtNLM"/>
    </source>
</evidence>
<dbReference type="Proteomes" id="UP000886602">
    <property type="component" value="Unassembled WGS sequence"/>
</dbReference>
<sequence>MQTRRTAHPGYCGARILKPQDPTSYSSRRSLDDRPFIESFFGQLAAGGFHKLSTTTGSNPKDKKGYDPDVAAKETNFQLEYAQELLDTLIANYNATPHSGLGSRTPLEQLDFLTLRRSAPLRIADAGNVERMVGVRKLCTLLGGVATGRRPHFNFSNARYSAEWLCLRTDLIGKTFWLHLENEDDARFASVSTKNGVYLGTIRAAPPWHRTPHTLFIRQAIRTLDKRRLLHISNDCDPIEELIRYAESSIDKNCRCTLLTSKPGAF</sequence>
<protein>
    <recommendedName>
        <fullName evidence="3">Integrase catalytic domain-containing protein</fullName>
    </recommendedName>
</protein>
<name>A0A9D7F9F5_9RHOO</name>
<evidence type="ECO:0000313" key="2">
    <source>
        <dbReference type="Proteomes" id="UP000886602"/>
    </source>
</evidence>
<accession>A0A9D7F9F5</accession>
<evidence type="ECO:0000313" key="1">
    <source>
        <dbReference type="EMBL" id="MBK7424630.1"/>
    </source>
</evidence>